<keyword evidence="2" id="KW-1185">Reference proteome</keyword>
<comment type="caution">
    <text evidence="1">The sequence shown here is derived from an EMBL/GenBank/DDBJ whole genome shotgun (WGS) entry which is preliminary data.</text>
</comment>
<evidence type="ECO:0000313" key="2">
    <source>
        <dbReference type="Proteomes" id="UP000708208"/>
    </source>
</evidence>
<protein>
    <submittedName>
        <fullName evidence="1">Uncharacterized protein</fullName>
    </submittedName>
</protein>
<dbReference type="EMBL" id="CAJVCH010525886">
    <property type="protein sequence ID" value="CAG7822260.1"/>
    <property type="molecule type" value="Genomic_DNA"/>
</dbReference>
<feature type="non-terminal residue" evidence="1">
    <location>
        <position position="126"/>
    </location>
</feature>
<organism evidence="1 2">
    <name type="scientific">Allacma fusca</name>
    <dbReference type="NCBI Taxonomy" id="39272"/>
    <lineage>
        <taxon>Eukaryota</taxon>
        <taxon>Metazoa</taxon>
        <taxon>Ecdysozoa</taxon>
        <taxon>Arthropoda</taxon>
        <taxon>Hexapoda</taxon>
        <taxon>Collembola</taxon>
        <taxon>Symphypleona</taxon>
        <taxon>Sminthuridae</taxon>
        <taxon>Allacma</taxon>
    </lineage>
</organism>
<proteinExistence type="predicted"/>
<dbReference type="Proteomes" id="UP000708208">
    <property type="component" value="Unassembled WGS sequence"/>
</dbReference>
<accession>A0A8J2LHN2</accession>
<dbReference type="AlphaFoldDB" id="A0A8J2LHN2"/>
<gene>
    <name evidence="1" type="ORF">AFUS01_LOCUS32543</name>
</gene>
<evidence type="ECO:0000313" key="1">
    <source>
        <dbReference type="EMBL" id="CAG7822260.1"/>
    </source>
</evidence>
<name>A0A8J2LHN2_9HEXA</name>
<sequence length="126" mass="13947">MAKIIVIDEMDPIDKTQGCNGRGVMYSGLMFPGISILREVQLRVGWNIQLVFMVKMGSRASCVSIRMESDENEMSFMEKLAVIGIVGSIKGAWSGDASNREVRSGAVDVVKSIVLLQLQELYFVTR</sequence>
<reference evidence="1" key="1">
    <citation type="submission" date="2021-06" db="EMBL/GenBank/DDBJ databases">
        <authorList>
            <person name="Hodson N. C."/>
            <person name="Mongue J. A."/>
            <person name="Jaron S. K."/>
        </authorList>
    </citation>
    <scope>NUCLEOTIDE SEQUENCE</scope>
</reference>